<evidence type="ECO:0000313" key="2">
    <source>
        <dbReference type="EMBL" id="EQB09014.1"/>
    </source>
</evidence>
<dbReference type="OrthoDB" id="7421654at2"/>
<dbReference type="SUPFAM" id="SSF88713">
    <property type="entry name" value="Glycoside hydrolase/deacetylase"/>
    <property type="match status" value="1"/>
</dbReference>
<proteinExistence type="predicted"/>
<dbReference type="PATRIC" id="fig|1096930.3.peg.4015"/>
<dbReference type="EMBL" id="ATHL01000138">
    <property type="protein sequence ID" value="EQB09014.1"/>
    <property type="molecule type" value="Genomic_DNA"/>
</dbReference>
<dbReference type="AlphaFoldDB" id="T0IH88"/>
<dbReference type="InterPro" id="IPR018763">
    <property type="entry name" value="DUF2334"/>
</dbReference>
<gene>
    <name evidence="2" type="ORF">L284_20420</name>
</gene>
<dbReference type="Proteomes" id="UP000015527">
    <property type="component" value="Unassembled WGS sequence"/>
</dbReference>
<reference evidence="2 3" key="1">
    <citation type="journal article" date="2013" name="Genome Announc.">
        <title>Genome Sequence of Novosphingobium lindaniclasticum LE124T, Isolated from a Hexachlorocyclohexane Dumpsite.</title>
        <authorList>
            <person name="Saxena A."/>
            <person name="Nayyar N."/>
            <person name="Sangwan N."/>
            <person name="Kumari R."/>
            <person name="Khurana J.P."/>
            <person name="Lal R."/>
        </authorList>
    </citation>
    <scope>NUCLEOTIDE SEQUENCE [LARGE SCALE GENOMIC DNA]</scope>
    <source>
        <strain evidence="2 3">LE124</strain>
    </source>
</reference>
<organism evidence="2 3">
    <name type="scientific">Novosphingobium lindaniclasticum LE124</name>
    <dbReference type="NCBI Taxonomy" id="1096930"/>
    <lineage>
        <taxon>Bacteria</taxon>
        <taxon>Pseudomonadati</taxon>
        <taxon>Pseudomonadota</taxon>
        <taxon>Alphaproteobacteria</taxon>
        <taxon>Sphingomonadales</taxon>
        <taxon>Sphingomonadaceae</taxon>
        <taxon>Novosphingobium</taxon>
    </lineage>
</organism>
<comment type="caution">
    <text evidence="2">The sequence shown here is derived from an EMBL/GenBank/DDBJ whole genome shotgun (WGS) entry which is preliminary data.</text>
</comment>
<dbReference type="GO" id="GO:0005975">
    <property type="term" value="P:carbohydrate metabolic process"/>
    <property type="evidence" value="ECO:0007669"/>
    <property type="project" value="InterPro"/>
</dbReference>
<dbReference type="eggNOG" id="COG3233">
    <property type="taxonomic scope" value="Bacteria"/>
</dbReference>
<sequence>MTEDPRRKRLLASIHDVGPGSAGAVSRLADMFERRLESQRFAMLVVPDHWGCHPLSGDMAFKARLRGWAEAGIEMFVHGWYHKDTARHRGAAKFKARHMTAGEGEFLGLDAATALARMLDGKALIEDVIGRPAAGFIAPAWLYGEGARVALRRAAFPIAEDHWRVWRPADERILARGPVVTWASRSVPRLASSLAVAALARAALPASRIVRVAAHPGDVTKASLLASIDLTLHRFAATHAPSAYADLGGYVPDSDDLTALSRPGDDRTQHRHESDMAAP</sequence>
<evidence type="ECO:0000256" key="1">
    <source>
        <dbReference type="SAM" id="MobiDB-lite"/>
    </source>
</evidence>
<feature type="region of interest" description="Disordered" evidence="1">
    <location>
        <begin position="256"/>
        <end position="279"/>
    </location>
</feature>
<keyword evidence="3" id="KW-1185">Reference proteome</keyword>
<feature type="compositionally biased region" description="Basic and acidic residues" evidence="1">
    <location>
        <begin position="263"/>
        <end position="279"/>
    </location>
</feature>
<protein>
    <recommendedName>
        <fullName evidence="4">Polysaccharide deacetylase</fullName>
    </recommendedName>
</protein>
<evidence type="ECO:0000313" key="3">
    <source>
        <dbReference type="Proteomes" id="UP000015527"/>
    </source>
</evidence>
<dbReference type="Pfam" id="PF10096">
    <property type="entry name" value="DUF2334"/>
    <property type="match status" value="1"/>
</dbReference>
<name>T0IH88_9SPHN</name>
<evidence type="ECO:0008006" key="4">
    <source>
        <dbReference type="Google" id="ProtNLM"/>
    </source>
</evidence>
<accession>T0IH88</accession>
<dbReference type="InterPro" id="IPR011330">
    <property type="entry name" value="Glyco_hydro/deAcase_b/a-brl"/>
</dbReference>
<dbReference type="Gene3D" id="3.20.20.370">
    <property type="entry name" value="Glycoside hydrolase/deacetylase"/>
    <property type="match status" value="1"/>
</dbReference>
<dbReference type="RefSeq" id="WP_021235770.1">
    <property type="nucleotide sequence ID" value="NZ_ATHL01000138.1"/>
</dbReference>